<accession>A0AAD9WIM7</accession>
<dbReference type="EMBL" id="MU849862">
    <property type="protein sequence ID" value="KAK2631413.1"/>
    <property type="molecule type" value="Genomic_DNA"/>
</dbReference>
<keyword evidence="2" id="KW-1185">Reference proteome</keyword>
<dbReference type="Proteomes" id="UP000030711">
    <property type="component" value="Unassembled WGS sequence"/>
</dbReference>
<evidence type="ECO:0000313" key="1">
    <source>
        <dbReference type="EMBL" id="KAK2631413.1"/>
    </source>
</evidence>
<name>A0AAD9WIM7_EUCGR</name>
<gene>
    <name evidence="1" type="ORF">EUGRSUZ_L02939</name>
</gene>
<proteinExistence type="predicted"/>
<protein>
    <submittedName>
        <fullName evidence="1">Uncharacterized protein</fullName>
    </submittedName>
</protein>
<reference evidence="1 2" key="1">
    <citation type="journal article" date="2014" name="Nature">
        <title>The genome of Eucalyptus grandis.</title>
        <authorList>
            <person name="Myburg A.A."/>
            <person name="Grattapaglia D."/>
            <person name="Tuskan G.A."/>
            <person name="Hellsten U."/>
            <person name="Hayes R.D."/>
            <person name="Grimwood J."/>
            <person name="Jenkins J."/>
            <person name="Lindquist E."/>
            <person name="Tice H."/>
            <person name="Bauer D."/>
            <person name="Goodstein D.M."/>
            <person name="Dubchak I."/>
            <person name="Poliakov A."/>
            <person name="Mizrachi E."/>
            <person name="Kullan A.R."/>
            <person name="Hussey S.G."/>
            <person name="Pinard D."/>
            <person name="van der Merwe K."/>
            <person name="Singh P."/>
            <person name="van Jaarsveld I."/>
            <person name="Silva-Junior O.B."/>
            <person name="Togawa R.C."/>
            <person name="Pappas M.R."/>
            <person name="Faria D.A."/>
            <person name="Sansaloni C.P."/>
            <person name="Petroli C.D."/>
            <person name="Yang X."/>
            <person name="Ranjan P."/>
            <person name="Tschaplinski T.J."/>
            <person name="Ye C.Y."/>
            <person name="Li T."/>
            <person name="Sterck L."/>
            <person name="Vanneste K."/>
            <person name="Murat F."/>
            <person name="Soler M."/>
            <person name="Clemente H.S."/>
            <person name="Saidi N."/>
            <person name="Cassan-Wang H."/>
            <person name="Dunand C."/>
            <person name="Hefer C.A."/>
            <person name="Bornberg-Bauer E."/>
            <person name="Kersting A.R."/>
            <person name="Vining K."/>
            <person name="Amarasinghe V."/>
            <person name="Ranik M."/>
            <person name="Naithani S."/>
            <person name="Elser J."/>
            <person name="Boyd A.E."/>
            <person name="Liston A."/>
            <person name="Spatafora J.W."/>
            <person name="Dharmwardhana P."/>
            <person name="Raja R."/>
            <person name="Sullivan C."/>
            <person name="Romanel E."/>
            <person name="Alves-Ferreira M."/>
            <person name="Kulheim C."/>
            <person name="Foley W."/>
            <person name="Carocha V."/>
            <person name="Paiva J."/>
            <person name="Kudrna D."/>
            <person name="Brommonschenkel S.H."/>
            <person name="Pasquali G."/>
            <person name="Byrne M."/>
            <person name="Rigault P."/>
            <person name="Tibbits J."/>
            <person name="Spokevicius A."/>
            <person name="Jones R.C."/>
            <person name="Steane D.A."/>
            <person name="Vaillancourt R.E."/>
            <person name="Potts B.M."/>
            <person name="Joubert F."/>
            <person name="Barry K."/>
            <person name="Pappas G.J."/>
            <person name="Strauss S.H."/>
            <person name="Jaiswal P."/>
            <person name="Grima-Pettenati J."/>
            <person name="Salse J."/>
            <person name="Van de Peer Y."/>
            <person name="Rokhsar D.S."/>
            <person name="Schmutz J."/>
        </authorList>
    </citation>
    <scope>NUCLEOTIDE SEQUENCE [LARGE SCALE GENOMIC DNA]</scope>
    <source>
        <strain evidence="2">cv. BRASUZ1</strain>
        <tissue evidence="1">Leaf extractions</tissue>
    </source>
</reference>
<dbReference type="AlphaFoldDB" id="A0AAD9WIM7"/>
<evidence type="ECO:0000313" key="2">
    <source>
        <dbReference type="Proteomes" id="UP000030711"/>
    </source>
</evidence>
<comment type="caution">
    <text evidence="1">The sequence shown here is derived from an EMBL/GenBank/DDBJ whole genome shotgun (WGS) entry which is preliminary data.</text>
</comment>
<sequence>MRGCYKLKLQSFWVLLGNWEPKNTILDSLLFRSGLVIEGTWNSTSSYDQFNLVIGSTLYLCSPLIIPIESKLMVT</sequence>
<organism evidence="1 2">
    <name type="scientific">Eucalyptus grandis</name>
    <name type="common">Flooded gum</name>
    <dbReference type="NCBI Taxonomy" id="71139"/>
    <lineage>
        <taxon>Eukaryota</taxon>
        <taxon>Viridiplantae</taxon>
        <taxon>Streptophyta</taxon>
        <taxon>Embryophyta</taxon>
        <taxon>Tracheophyta</taxon>
        <taxon>Spermatophyta</taxon>
        <taxon>Magnoliopsida</taxon>
        <taxon>eudicotyledons</taxon>
        <taxon>Gunneridae</taxon>
        <taxon>Pentapetalae</taxon>
        <taxon>rosids</taxon>
        <taxon>malvids</taxon>
        <taxon>Myrtales</taxon>
        <taxon>Myrtaceae</taxon>
        <taxon>Myrtoideae</taxon>
        <taxon>Eucalypteae</taxon>
        <taxon>Eucalyptus</taxon>
    </lineage>
</organism>